<dbReference type="EMBL" id="CP147407">
    <property type="protein sequence ID" value="WXB96481.1"/>
    <property type="molecule type" value="Genomic_DNA"/>
</dbReference>
<comment type="similarity">
    <text evidence="1">Belongs to the peptidase M14 family.</text>
</comment>
<keyword evidence="3" id="KW-0645">Protease</keyword>
<dbReference type="Gene3D" id="3.40.630.10">
    <property type="entry name" value="Zn peptidases"/>
    <property type="match status" value="1"/>
</dbReference>
<evidence type="ECO:0000313" key="4">
    <source>
        <dbReference type="Proteomes" id="UP001377337"/>
    </source>
</evidence>
<sequence length="900" mass="100641">MGKKSLSILMAIMVFFTFGFAPVQAITTSESVLAVTMKASQSLISMTEEREIEVTADLGYSADLSKLQWTFGGKPLDQWKQWDPAAKKYSGSPYITFSEPPAYIDGTTKIKAKLKFSLLYGTEDVSPRSLRTLYPALIGTYELAVTDPVKGQAAKVPLKLNVYDEYLKWDEIKPAIDKISKEAINGRYVSYQTLGSSFEGRPMHFMVLAKDKASVDQYLNQIAQQKLENPAELKKKIANGQLKNYKVPIWINNIHPDESPGVDAIVELYRIFATEKNKSFKTSDNQGREKETNINIDKALDNVIFLFNFTQNPDGRVYNTRQNANGFDLNRDNTYQTQIETQNLAKGLSKWLPVSLLDFHGFYDEFVIEPCTPPHNQNYEYDLLMDGMVEQAEQMGKAGIANTKYDSYLIPLKDWPNKFDDATPSYTSTYSMFHGAMGHTVEIPDLNAESYKALVNAGLGAAKYVSENKQELFRNQLDIYERGVLGRDDRATDKWFVNPEGEEIGRDRKGNKSFFPDYYVIPVDEKLQKNVLEAHKMADYLIRNGIKVSQSSKAVKAGKQTYPKGSYVIDMKQAKRGFVNAVLYDGEDLSDWEEMYAEVVNSFHDLRGFTRMEVRSANAFAKGLQPVKKVTAPKTEIKEKADSYVVKNSSNEAVKAVNKLLRMKAPVQQLTAAGKGYAAGDYVISRKELGLVKDSYYLDLKPYNKKGKTKALKQPKVFSSGSAASKYVLKELGFEFAQSESEADVIVDDSGLAAKALIQAGKPYIGIGSSSLNFAEKENLLPGFDYSTTTGSRASHEGLLWTDVSAGQMMTSGYAKKEKLYIATGSYIKAVPKDAAILAKVANHKDFFISGWWPKHEALQGQTIAFTKGNITLFANDITNKAHPQYSYRLLANSIYAAMK</sequence>
<proteinExistence type="inferred from homology"/>
<dbReference type="PROSITE" id="PS52035">
    <property type="entry name" value="PEPTIDASE_M14"/>
    <property type="match status" value="1"/>
</dbReference>
<keyword evidence="4" id="KW-1185">Reference proteome</keyword>
<dbReference type="Pfam" id="PF00246">
    <property type="entry name" value="Peptidase_M14"/>
    <property type="match status" value="1"/>
</dbReference>
<organism evidence="3 4">
    <name type="scientific">Metabacillus sediminis</name>
    <dbReference type="NCBI Taxonomy" id="3117746"/>
    <lineage>
        <taxon>Bacteria</taxon>
        <taxon>Bacillati</taxon>
        <taxon>Bacillota</taxon>
        <taxon>Bacilli</taxon>
        <taxon>Bacillales</taxon>
        <taxon>Bacillaceae</taxon>
        <taxon>Metabacillus</taxon>
    </lineage>
</organism>
<evidence type="ECO:0000313" key="3">
    <source>
        <dbReference type="EMBL" id="WXB96481.1"/>
    </source>
</evidence>
<name>A0ABZ2NGW5_9BACI</name>
<dbReference type="CDD" id="cd06244">
    <property type="entry name" value="M14-like"/>
    <property type="match status" value="1"/>
</dbReference>
<accession>A0ABZ2NGW5</accession>
<feature type="active site" description="Proton donor/acceptor" evidence="1">
    <location>
        <position position="442"/>
    </location>
</feature>
<keyword evidence="3" id="KW-0121">Carboxypeptidase</keyword>
<dbReference type="InterPro" id="IPR000834">
    <property type="entry name" value="Peptidase_M14"/>
</dbReference>
<protein>
    <submittedName>
        <fullName evidence="3">M14 family zinc carboxypeptidase</fullName>
    </submittedName>
</protein>
<gene>
    <name evidence="3" type="ORF">WCV65_18400</name>
</gene>
<feature type="domain" description="Peptidase M14" evidence="2">
    <location>
        <begin position="165"/>
        <end position="469"/>
    </location>
</feature>
<evidence type="ECO:0000259" key="2">
    <source>
        <dbReference type="PROSITE" id="PS52035"/>
    </source>
</evidence>
<dbReference type="SUPFAM" id="SSF53187">
    <property type="entry name" value="Zn-dependent exopeptidases"/>
    <property type="match status" value="1"/>
</dbReference>
<keyword evidence="3" id="KW-0378">Hydrolase</keyword>
<reference evidence="3 4" key="1">
    <citation type="submission" date="2024-02" db="EMBL/GenBank/DDBJ databases">
        <title>Seven novel Bacillus-like species.</title>
        <authorList>
            <person name="Liu G."/>
        </authorList>
    </citation>
    <scope>NUCLEOTIDE SEQUENCE [LARGE SCALE GENOMIC DNA]</scope>
    <source>
        <strain evidence="3 4">FJAT-52054</strain>
    </source>
</reference>
<dbReference type="Proteomes" id="UP001377337">
    <property type="component" value="Chromosome"/>
</dbReference>
<evidence type="ECO:0000256" key="1">
    <source>
        <dbReference type="PROSITE-ProRule" id="PRU01379"/>
    </source>
</evidence>
<dbReference type="RefSeq" id="WP_338778496.1">
    <property type="nucleotide sequence ID" value="NZ_CP147407.1"/>
</dbReference>
<dbReference type="GO" id="GO:0004180">
    <property type="term" value="F:carboxypeptidase activity"/>
    <property type="evidence" value="ECO:0007669"/>
    <property type="project" value="UniProtKB-KW"/>
</dbReference>